<reference evidence="1 2" key="1">
    <citation type="journal article" date="2020" name="Mol. Biol. Evol.">
        <title>Distinct Expression and Methylation Patterns for Genes with Different Fates following a Single Whole-Genome Duplication in Flowering Plants.</title>
        <authorList>
            <person name="Shi T."/>
            <person name="Rahmani R.S."/>
            <person name="Gugger P.F."/>
            <person name="Wang M."/>
            <person name="Li H."/>
            <person name="Zhang Y."/>
            <person name="Li Z."/>
            <person name="Wang Q."/>
            <person name="Van de Peer Y."/>
            <person name="Marchal K."/>
            <person name="Chen J."/>
        </authorList>
    </citation>
    <scope>NUCLEOTIDE SEQUENCE [LARGE SCALE GENOMIC DNA]</scope>
    <source>
        <tissue evidence="1">Leaf</tissue>
    </source>
</reference>
<organism evidence="1 2">
    <name type="scientific">Nelumbo nucifera</name>
    <name type="common">Sacred lotus</name>
    <dbReference type="NCBI Taxonomy" id="4432"/>
    <lineage>
        <taxon>Eukaryota</taxon>
        <taxon>Viridiplantae</taxon>
        <taxon>Streptophyta</taxon>
        <taxon>Embryophyta</taxon>
        <taxon>Tracheophyta</taxon>
        <taxon>Spermatophyta</taxon>
        <taxon>Magnoliopsida</taxon>
        <taxon>Proteales</taxon>
        <taxon>Nelumbonaceae</taxon>
        <taxon>Nelumbo</taxon>
    </lineage>
</organism>
<protein>
    <submittedName>
        <fullName evidence="1">Uncharacterized protein</fullName>
    </submittedName>
</protein>
<dbReference type="AlphaFoldDB" id="A0A822ZJF4"/>
<sequence>MLFCVRIPFELRLILGDMGKEVVRKKFKVVSVAQFSLVFRTEHFLGNPLYSIETQFCDTGTARDILIRCS</sequence>
<name>A0A822ZJF4_NELNU</name>
<comment type="caution">
    <text evidence="1">The sequence shown here is derived from an EMBL/GenBank/DDBJ whole genome shotgun (WGS) entry which is preliminary data.</text>
</comment>
<dbReference type="InterPro" id="IPR008586">
    <property type="entry name" value="DUF868_pln"/>
</dbReference>
<accession>A0A822ZJF4</accession>
<dbReference type="Pfam" id="PF05910">
    <property type="entry name" value="DUF868"/>
    <property type="match status" value="1"/>
</dbReference>
<gene>
    <name evidence="1" type="ORF">HUJ06_004454</name>
</gene>
<evidence type="ECO:0000313" key="1">
    <source>
        <dbReference type="EMBL" id="DAD46224.1"/>
    </source>
</evidence>
<dbReference type="EMBL" id="DUZY01000007">
    <property type="protein sequence ID" value="DAD46224.1"/>
    <property type="molecule type" value="Genomic_DNA"/>
</dbReference>
<evidence type="ECO:0000313" key="2">
    <source>
        <dbReference type="Proteomes" id="UP000607653"/>
    </source>
</evidence>
<keyword evidence="2" id="KW-1185">Reference proteome</keyword>
<dbReference type="Proteomes" id="UP000607653">
    <property type="component" value="Unassembled WGS sequence"/>
</dbReference>
<proteinExistence type="predicted"/>